<dbReference type="AlphaFoldDB" id="A0A180GNM2"/>
<evidence type="ECO:0000313" key="4">
    <source>
        <dbReference type="Proteomes" id="UP000005240"/>
    </source>
</evidence>
<dbReference type="Proteomes" id="UP000005240">
    <property type="component" value="Unassembled WGS sequence"/>
</dbReference>
<accession>A0A180GNM2</accession>
<evidence type="ECO:0000313" key="3">
    <source>
        <dbReference type="EnsemblFungi" id="PTTG_26990-t43_1-p1"/>
    </source>
</evidence>
<feature type="region of interest" description="Disordered" evidence="1">
    <location>
        <begin position="88"/>
        <end position="114"/>
    </location>
</feature>
<evidence type="ECO:0000256" key="1">
    <source>
        <dbReference type="SAM" id="MobiDB-lite"/>
    </source>
</evidence>
<reference evidence="3 4" key="3">
    <citation type="journal article" date="2017" name="G3 (Bethesda)">
        <title>Comparative analysis highlights variable genome content of wheat rusts and divergence of the mating loci.</title>
        <authorList>
            <person name="Cuomo C.A."/>
            <person name="Bakkeren G."/>
            <person name="Khalil H.B."/>
            <person name="Panwar V."/>
            <person name="Joly D."/>
            <person name="Linning R."/>
            <person name="Sakthikumar S."/>
            <person name="Song X."/>
            <person name="Adiconis X."/>
            <person name="Fan L."/>
            <person name="Goldberg J.M."/>
            <person name="Levin J.Z."/>
            <person name="Young S."/>
            <person name="Zeng Q."/>
            <person name="Anikster Y."/>
            <person name="Bruce M."/>
            <person name="Wang M."/>
            <person name="Yin C."/>
            <person name="McCallum B."/>
            <person name="Szabo L.J."/>
            <person name="Hulbert S."/>
            <person name="Chen X."/>
            <person name="Fellers J.P."/>
        </authorList>
    </citation>
    <scope>NUCLEOTIDE SEQUENCE</scope>
    <source>
        <strain evidence="4">Isolate 1-1 / race 1 (BBBD)</strain>
        <strain evidence="3">isolate 1-1 / race 1 (BBBD)</strain>
    </source>
</reference>
<dbReference type="EnsemblFungi" id="PTTG_26990-t43_1">
    <property type="protein sequence ID" value="PTTG_26990-t43_1-p1"/>
    <property type="gene ID" value="PTTG_26990"/>
</dbReference>
<proteinExistence type="predicted"/>
<dbReference type="VEuPathDB" id="FungiDB:PTTG_26990"/>
<sequence length="139" mass="15440">MKICPRKQHKGKVDLPADLYHQYNCGTKTKQLDAVRPKLVEALSTSSFSFNFPGAQTAVEKVKPSASSTRHVEKVNPGPKTLLERISVNTKDKVAQDETNQTTGSTQREETEDENVKRLLDCFSKEKQAGAIEPKALNL</sequence>
<evidence type="ECO:0000313" key="2">
    <source>
        <dbReference type="EMBL" id="OAV94320.1"/>
    </source>
</evidence>
<organism evidence="2">
    <name type="scientific">Puccinia triticina (isolate 1-1 / race 1 (BBBD))</name>
    <name type="common">Brown leaf rust fungus</name>
    <dbReference type="NCBI Taxonomy" id="630390"/>
    <lineage>
        <taxon>Eukaryota</taxon>
        <taxon>Fungi</taxon>
        <taxon>Dikarya</taxon>
        <taxon>Basidiomycota</taxon>
        <taxon>Pucciniomycotina</taxon>
        <taxon>Pucciniomycetes</taxon>
        <taxon>Pucciniales</taxon>
        <taxon>Pucciniaceae</taxon>
        <taxon>Puccinia</taxon>
    </lineage>
</organism>
<gene>
    <name evidence="2" type="ORF">PTTG_26990</name>
</gene>
<dbReference type="EMBL" id="ADAS02000040">
    <property type="protein sequence ID" value="OAV94320.1"/>
    <property type="molecule type" value="Genomic_DNA"/>
</dbReference>
<name>A0A180GNM2_PUCT1</name>
<protein>
    <submittedName>
        <fullName evidence="2 3">Uncharacterized protein</fullName>
    </submittedName>
</protein>
<reference evidence="3" key="4">
    <citation type="submission" date="2025-05" db="UniProtKB">
        <authorList>
            <consortium name="EnsemblFungi"/>
        </authorList>
    </citation>
    <scope>IDENTIFICATION</scope>
    <source>
        <strain evidence="3">isolate 1-1 / race 1 (BBBD)</strain>
    </source>
</reference>
<feature type="compositionally biased region" description="Polar residues" evidence="1">
    <location>
        <begin position="97"/>
        <end position="106"/>
    </location>
</feature>
<reference evidence="2" key="1">
    <citation type="submission" date="2009-11" db="EMBL/GenBank/DDBJ databases">
        <authorList>
            <consortium name="The Broad Institute Genome Sequencing Platform"/>
            <person name="Ward D."/>
            <person name="Feldgarden M."/>
            <person name="Earl A."/>
            <person name="Young S.K."/>
            <person name="Zeng Q."/>
            <person name="Koehrsen M."/>
            <person name="Alvarado L."/>
            <person name="Berlin A."/>
            <person name="Bochicchio J."/>
            <person name="Borenstein D."/>
            <person name="Chapman S.B."/>
            <person name="Chen Z."/>
            <person name="Engels R."/>
            <person name="Freedman E."/>
            <person name="Gellesch M."/>
            <person name="Goldberg J."/>
            <person name="Griggs A."/>
            <person name="Gujja S."/>
            <person name="Heilman E."/>
            <person name="Heiman D."/>
            <person name="Hepburn T."/>
            <person name="Howarth C."/>
            <person name="Jen D."/>
            <person name="Larson L."/>
            <person name="Lewis B."/>
            <person name="Mehta T."/>
            <person name="Park D."/>
            <person name="Pearson M."/>
            <person name="Roberts A."/>
            <person name="Saif S."/>
            <person name="Shea T."/>
            <person name="Shenoy N."/>
            <person name="Sisk P."/>
            <person name="Stolte C."/>
            <person name="Sykes S."/>
            <person name="Thomson T."/>
            <person name="Walk T."/>
            <person name="White J."/>
            <person name="Yandava C."/>
            <person name="Izard J."/>
            <person name="Baranova O.V."/>
            <person name="Blanton J.M."/>
            <person name="Tanner A.C."/>
            <person name="Dewhirst F.E."/>
            <person name="Haas B."/>
            <person name="Nusbaum C."/>
            <person name="Birren B."/>
        </authorList>
    </citation>
    <scope>NUCLEOTIDE SEQUENCE [LARGE SCALE GENOMIC DNA]</scope>
    <source>
        <strain evidence="2">1-1 BBBD Race 1</strain>
    </source>
</reference>
<reference evidence="2" key="2">
    <citation type="submission" date="2016-05" db="EMBL/GenBank/DDBJ databases">
        <title>Comparative analysis highlights variable genome content of wheat rusts and divergence of the mating loci.</title>
        <authorList>
            <person name="Cuomo C.A."/>
            <person name="Bakkeren G."/>
            <person name="Szabo L."/>
            <person name="Khalil H."/>
            <person name="Joly D."/>
            <person name="Goldberg J."/>
            <person name="Young S."/>
            <person name="Zeng Q."/>
            <person name="Fellers J."/>
        </authorList>
    </citation>
    <scope>NUCLEOTIDE SEQUENCE [LARGE SCALE GENOMIC DNA]</scope>
    <source>
        <strain evidence="2">1-1 BBBD Race 1</strain>
    </source>
</reference>
<keyword evidence="4" id="KW-1185">Reference proteome</keyword>